<dbReference type="EMBL" id="FUGD01000117">
    <property type="protein sequence ID" value="SJM38027.1"/>
    <property type="molecule type" value="Genomic_DNA"/>
</dbReference>
<proteinExistence type="predicted"/>
<dbReference type="GO" id="GO:0005886">
    <property type="term" value="C:plasma membrane"/>
    <property type="evidence" value="ECO:0007669"/>
    <property type="project" value="UniProtKB-SubCell"/>
</dbReference>
<feature type="transmembrane region" description="Helical" evidence="6">
    <location>
        <begin position="121"/>
        <end position="140"/>
    </location>
</feature>
<feature type="transmembrane region" description="Helical" evidence="6">
    <location>
        <begin position="97"/>
        <end position="115"/>
    </location>
</feature>
<dbReference type="Pfam" id="PF03899">
    <property type="entry name" value="ATP-synt_I"/>
    <property type="match status" value="1"/>
</dbReference>
<evidence type="ECO:0000256" key="3">
    <source>
        <dbReference type="ARBA" id="ARBA00022692"/>
    </source>
</evidence>
<comment type="subcellular location">
    <subcellularLocation>
        <location evidence="1">Cell membrane</location>
        <topology evidence="1">Multi-pass membrane protein</topology>
    </subcellularLocation>
</comment>
<dbReference type="OrthoDB" id="6649767at2"/>
<keyword evidence="4 6" id="KW-1133">Transmembrane helix</keyword>
<reference evidence="8" key="1">
    <citation type="submission" date="2017-02" db="EMBL/GenBank/DDBJ databases">
        <authorList>
            <person name="Mornico D."/>
        </authorList>
    </citation>
    <scope>NUCLEOTIDE SEQUENCE [LARGE SCALE GENOMIC DNA]</scope>
</reference>
<dbReference type="AlphaFoldDB" id="A0A1R4EHM4"/>
<dbReference type="STRING" id="1945520.A1019T_02015"/>
<keyword evidence="3 6" id="KW-0812">Transmembrane</keyword>
<keyword evidence="2" id="KW-1003">Cell membrane</keyword>
<feature type="transmembrane region" description="Helical" evidence="6">
    <location>
        <begin position="58"/>
        <end position="77"/>
    </location>
</feature>
<evidence type="ECO:0000256" key="2">
    <source>
        <dbReference type="ARBA" id="ARBA00022475"/>
    </source>
</evidence>
<evidence type="ECO:0000313" key="7">
    <source>
        <dbReference type="EMBL" id="SJM38027.1"/>
    </source>
</evidence>
<protein>
    <submittedName>
        <fullName evidence="7">F0F1 ATP synthase subunit I</fullName>
    </submittedName>
</protein>
<accession>A0A1R4EHM4</accession>
<dbReference type="RefSeq" id="WP_077449394.1">
    <property type="nucleotide sequence ID" value="NZ_FUGD01000117.1"/>
</dbReference>
<name>A0A1R4EHM4_9GAMM</name>
<dbReference type="Proteomes" id="UP000188169">
    <property type="component" value="Unassembled WGS sequence"/>
</dbReference>
<dbReference type="InterPro" id="IPR005598">
    <property type="entry name" value="ATP_synth_I"/>
</dbReference>
<keyword evidence="5 6" id="KW-0472">Membrane</keyword>
<feature type="transmembrane region" description="Helical" evidence="6">
    <location>
        <begin position="33"/>
        <end position="52"/>
    </location>
</feature>
<evidence type="ECO:0000256" key="4">
    <source>
        <dbReference type="ARBA" id="ARBA00022989"/>
    </source>
</evidence>
<evidence type="ECO:0000256" key="5">
    <source>
        <dbReference type="ARBA" id="ARBA00023136"/>
    </source>
</evidence>
<keyword evidence="8" id="KW-1185">Reference proteome</keyword>
<sequence length="144" mass="16394">MTTHSNTPLRASERKELQRVQLRRQARLRSSSLLIIIVIAWLLEMTLFKSNLLIPKGVALGAFINWFAQGVFAWFAFRYTGAQARQAIVSQLYLGQIIKWFVVMLGFALVFITIHPISAGAVIFGFIAMQIGHFISLWQIRKNS</sequence>
<evidence type="ECO:0000313" key="8">
    <source>
        <dbReference type="Proteomes" id="UP000188169"/>
    </source>
</evidence>
<evidence type="ECO:0000256" key="1">
    <source>
        <dbReference type="ARBA" id="ARBA00004651"/>
    </source>
</evidence>
<evidence type="ECO:0000256" key="6">
    <source>
        <dbReference type="SAM" id="Phobius"/>
    </source>
</evidence>
<organism evidence="7 8">
    <name type="scientific">Psychrobacter pasteurii</name>
    <dbReference type="NCBI Taxonomy" id="1945520"/>
    <lineage>
        <taxon>Bacteria</taxon>
        <taxon>Pseudomonadati</taxon>
        <taxon>Pseudomonadota</taxon>
        <taxon>Gammaproteobacteria</taxon>
        <taxon>Moraxellales</taxon>
        <taxon>Moraxellaceae</taxon>
        <taxon>Psychrobacter</taxon>
    </lineage>
</organism>
<gene>
    <name evidence="7" type="ORF">A1019T_02015</name>
</gene>